<dbReference type="InParanoid" id="K2R8B0"/>
<feature type="compositionally biased region" description="Basic residues" evidence="5">
    <location>
        <begin position="309"/>
        <end position="319"/>
    </location>
</feature>
<dbReference type="EMBL" id="AHHD01000517">
    <property type="protein sequence ID" value="EKG10588.1"/>
    <property type="molecule type" value="Genomic_DNA"/>
</dbReference>
<keyword evidence="2 6" id="KW-0812">Transmembrane</keyword>
<feature type="compositionally biased region" description="Basic and acidic residues" evidence="5">
    <location>
        <begin position="264"/>
        <end position="288"/>
    </location>
</feature>
<dbReference type="PANTHER" id="PTHR23112">
    <property type="entry name" value="G PROTEIN-COUPLED RECEPTOR 157-RELATED"/>
    <property type="match status" value="1"/>
</dbReference>
<comment type="caution">
    <text evidence="7">The sequence shown here is derived from an EMBL/GenBank/DDBJ whole genome shotgun (WGS) entry which is preliminary data.</text>
</comment>
<dbReference type="Pfam" id="PF05462">
    <property type="entry name" value="Dicty_CAR"/>
    <property type="match status" value="1"/>
</dbReference>
<feature type="region of interest" description="Disordered" evidence="5">
    <location>
        <begin position="255"/>
        <end position="341"/>
    </location>
</feature>
<evidence type="ECO:0000256" key="1">
    <source>
        <dbReference type="ARBA" id="ARBA00004141"/>
    </source>
</evidence>
<dbReference type="Gene3D" id="1.20.1070.10">
    <property type="entry name" value="Rhodopsin 7-helix transmembrane proteins"/>
    <property type="match status" value="1"/>
</dbReference>
<feature type="transmembrane region" description="Helical" evidence="6">
    <location>
        <begin position="181"/>
        <end position="200"/>
    </location>
</feature>
<dbReference type="AlphaFoldDB" id="K2R8B0"/>
<dbReference type="HOGENOM" id="CLU_642623_0_0_1"/>
<dbReference type="VEuPathDB" id="FungiDB:MPH_12446"/>
<feature type="transmembrane region" description="Helical" evidence="6">
    <location>
        <begin position="22"/>
        <end position="45"/>
    </location>
</feature>
<reference evidence="7 8" key="1">
    <citation type="journal article" date="2012" name="BMC Genomics">
        <title>Tools to kill: Genome of one of the most destructive plant pathogenic fungi Macrophomina phaseolina.</title>
        <authorList>
            <person name="Islam M.S."/>
            <person name="Haque M.S."/>
            <person name="Islam M.M."/>
            <person name="Emdad E.M."/>
            <person name="Halim A."/>
            <person name="Hossen Q.M.M."/>
            <person name="Hossain M.Z."/>
            <person name="Ahmed B."/>
            <person name="Rahim S."/>
            <person name="Rahman M.S."/>
            <person name="Alam M.M."/>
            <person name="Hou S."/>
            <person name="Wan X."/>
            <person name="Saito J.A."/>
            <person name="Alam M."/>
        </authorList>
    </citation>
    <scope>NUCLEOTIDE SEQUENCE [LARGE SCALE GENOMIC DNA]</scope>
    <source>
        <strain evidence="7 8">MS6</strain>
    </source>
</reference>
<evidence type="ECO:0000256" key="6">
    <source>
        <dbReference type="SAM" id="Phobius"/>
    </source>
</evidence>
<dbReference type="STRING" id="1126212.K2R8B0"/>
<proteinExistence type="predicted"/>
<evidence type="ECO:0000313" key="7">
    <source>
        <dbReference type="EMBL" id="EKG10588.1"/>
    </source>
</evidence>
<gene>
    <name evidence="7" type="ORF">MPH_12446</name>
</gene>
<evidence type="ECO:0000256" key="4">
    <source>
        <dbReference type="ARBA" id="ARBA00023136"/>
    </source>
</evidence>
<evidence type="ECO:0000313" key="8">
    <source>
        <dbReference type="Proteomes" id="UP000007129"/>
    </source>
</evidence>
<dbReference type="OrthoDB" id="18453at2759"/>
<evidence type="ECO:0008006" key="9">
    <source>
        <dbReference type="Google" id="ProtNLM"/>
    </source>
</evidence>
<dbReference type="GO" id="GO:0007189">
    <property type="term" value="P:adenylate cyclase-activating G protein-coupled receptor signaling pathway"/>
    <property type="evidence" value="ECO:0007669"/>
    <property type="project" value="TreeGrafter"/>
</dbReference>
<dbReference type="GO" id="GO:0005886">
    <property type="term" value="C:plasma membrane"/>
    <property type="evidence" value="ECO:0007669"/>
    <property type="project" value="TreeGrafter"/>
</dbReference>
<keyword evidence="4 6" id="KW-0472">Membrane</keyword>
<dbReference type="eggNOG" id="ENOG502QWAA">
    <property type="taxonomic scope" value="Eukaryota"/>
</dbReference>
<sequence>MAASGTKLSSVMRGMEAKKHEYLIVARTSASISLLTTSSIILTYLLSPRFRKPMNRLLFYASLGNIFQATALFICTSGLPFPGNTMSLCRFQAFCIQMWVVHNISRILDAFDGAQCLPHLFPVRQNLRRLEPWYIAINYGWPFGHTFIMLMLDVSPQQTGIFGPAVMWCWISSDYEWMRLAFSYGPTWVIVLVVTAIFVVTGSRMVQQHYELTKLHQGPDAQMTLLESQDNERPYIPSNQIVRVTDIHLSSVIPEPDYSSSAVTREDFEHTESRERLEDEPDQDHSHQTEGSPSHDQYSSEKPDDEKPKHKQNQQHRPQRNANGSKPRLKLPPKVRLPPGVQVRLEDYSSSRTSNNPAARSPLQSFGSMLAQSRHSQLQSFGSLHVHGGSATWPCANAADDASPSPAKDDFVVHAGSARHTMATCTG</sequence>
<evidence type="ECO:0000256" key="5">
    <source>
        <dbReference type="SAM" id="MobiDB-lite"/>
    </source>
</evidence>
<dbReference type="Proteomes" id="UP000007129">
    <property type="component" value="Unassembled WGS sequence"/>
</dbReference>
<protein>
    <recommendedName>
        <fullName evidence="9">G-protein coupled receptors family 2 profile 2 domain-containing protein</fullName>
    </recommendedName>
</protein>
<evidence type="ECO:0000256" key="3">
    <source>
        <dbReference type="ARBA" id="ARBA00022989"/>
    </source>
</evidence>
<dbReference type="PANTHER" id="PTHR23112:SF0">
    <property type="entry name" value="TRANSMEMBRANE PROTEIN 116"/>
    <property type="match status" value="1"/>
</dbReference>
<accession>K2R8B0</accession>
<comment type="subcellular location">
    <subcellularLocation>
        <location evidence="1">Membrane</location>
        <topology evidence="1">Multi-pass membrane protein</topology>
    </subcellularLocation>
</comment>
<organism evidence="7 8">
    <name type="scientific">Macrophomina phaseolina (strain MS6)</name>
    <name type="common">Charcoal rot fungus</name>
    <dbReference type="NCBI Taxonomy" id="1126212"/>
    <lineage>
        <taxon>Eukaryota</taxon>
        <taxon>Fungi</taxon>
        <taxon>Dikarya</taxon>
        <taxon>Ascomycota</taxon>
        <taxon>Pezizomycotina</taxon>
        <taxon>Dothideomycetes</taxon>
        <taxon>Dothideomycetes incertae sedis</taxon>
        <taxon>Botryosphaeriales</taxon>
        <taxon>Botryosphaeriaceae</taxon>
        <taxon>Macrophomina</taxon>
    </lineage>
</organism>
<evidence type="ECO:0000256" key="2">
    <source>
        <dbReference type="ARBA" id="ARBA00022692"/>
    </source>
</evidence>
<feature type="compositionally biased region" description="Basic and acidic residues" evidence="5">
    <location>
        <begin position="298"/>
        <end position="308"/>
    </location>
</feature>
<name>K2R8B0_MACPH</name>
<feature type="transmembrane region" description="Helical" evidence="6">
    <location>
        <begin position="57"/>
        <end position="81"/>
    </location>
</feature>
<keyword evidence="3 6" id="KW-1133">Transmembrane helix</keyword>
<dbReference type="GO" id="GO:0004930">
    <property type="term" value="F:G protein-coupled receptor activity"/>
    <property type="evidence" value="ECO:0007669"/>
    <property type="project" value="TreeGrafter"/>
</dbReference>